<feature type="domain" description="Peptidase S24/S26A/S26B/S26C" evidence="1">
    <location>
        <begin position="75"/>
        <end position="195"/>
    </location>
</feature>
<name>A0A2H0N3N4_9BACT</name>
<dbReference type="Pfam" id="PF00717">
    <property type="entry name" value="Peptidase_S24"/>
    <property type="match status" value="1"/>
</dbReference>
<sequence>MHPIQRKLLELTVKKNLSHLTLRQIGELIEIENAPQKIKHHLYQLAKKGFIRMDRKKGILQLVNASKNRSLLAVPVLGSASCGAATIFADNTVEGYLQVSPGMLKKTKNIFAIQAVGNSMNRANINGKNIEEGDYVIVDSQNQSPKNGQYVVSLIDGLANIKRFYHDKENEQIALVSESTSQYMPIYIHHDDADAYQVSGVILQVIKQPKF</sequence>
<dbReference type="SUPFAM" id="SSF51306">
    <property type="entry name" value="LexA/Signal peptidase"/>
    <property type="match status" value="1"/>
</dbReference>
<gene>
    <name evidence="2" type="ORF">COV59_04880</name>
</gene>
<dbReference type="InterPro" id="IPR050077">
    <property type="entry name" value="LexA_repressor"/>
</dbReference>
<evidence type="ECO:0000313" key="2">
    <source>
        <dbReference type="EMBL" id="PIR03500.1"/>
    </source>
</evidence>
<dbReference type="AlphaFoldDB" id="A0A2H0N3N4"/>
<evidence type="ECO:0000313" key="3">
    <source>
        <dbReference type="Proteomes" id="UP000229600"/>
    </source>
</evidence>
<evidence type="ECO:0000259" key="1">
    <source>
        <dbReference type="Pfam" id="PF00717"/>
    </source>
</evidence>
<protein>
    <recommendedName>
        <fullName evidence="1">Peptidase S24/S26A/S26B/S26C domain-containing protein</fullName>
    </recommendedName>
</protein>
<organism evidence="2 3">
    <name type="scientific">Candidatus Magasanikbacteria bacterium CG11_big_fil_rev_8_21_14_0_20_39_34</name>
    <dbReference type="NCBI Taxonomy" id="1974653"/>
    <lineage>
        <taxon>Bacteria</taxon>
        <taxon>Candidatus Magasanikiibacteriota</taxon>
    </lineage>
</organism>
<dbReference type="PANTHER" id="PTHR33516:SF2">
    <property type="entry name" value="LEXA REPRESSOR-RELATED"/>
    <property type="match status" value="1"/>
</dbReference>
<dbReference type="PANTHER" id="PTHR33516">
    <property type="entry name" value="LEXA REPRESSOR"/>
    <property type="match status" value="1"/>
</dbReference>
<reference evidence="2 3" key="1">
    <citation type="submission" date="2017-09" db="EMBL/GenBank/DDBJ databases">
        <title>Depth-based differentiation of microbial function through sediment-hosted aquifers and enrichment of novel symbionts in the deep terrestrial subsurface.</title>
        <authorList>
            <person name="Probst A.J."/>
            <person name="Ladd B."/>
            <person name="Jarett J.K."/>
            <person name="Geller-Mcgrath D.E."/>
            <person name="Sieber C.M."/>
            <person name="Emerson J.B."/>
            <person name="Anantharaman K."/>
            <person name="Thomas B.C."/>
            <person name="Malmstrom R."/>
            <person name="Stieglmeier M."/>
            <person name="Klingl A."/>
            <person name="Woyke T."/>
            <person name="Ryan C.M."/>
            <person name="Banfield J.F."/>
        </authorList>
    </citation>
    <scope>NUCLEOTIDE SEQUENCE [LARGE SCALE GENOMIC DNA]</scope>
    <source>
        <strain evidence="2">CG11_big_fil_rev_8_21_14_0_20_39_34</strain>
    </source>
</reference>
<dbReference type="InterPro" id="IPR036286">
    <property type="entry name" value="LexA/Signal_pep-like_sf"/>
</dbReference>
<dbReference type="Gene3D" id="2.10.109.10">
    <property type="entry name" value="Umud Fragment, subunit A"/>
    <property type="match status" value="1"/>
</dbReference>
<dbReference type="InterPro" id="IPR015927">
    <property type="entry name" value="Peptidase_S24_S26A/B/C"/>
</dbReference>
<proteinExistence type="predicted"/>
<dbReference type="Proteomes" id="UP000229600">
    <property type="component" value="Unassembled WGS sequence"/>
</dbReference>
<dbReference type="InterPro" id="IPR039418">
    <property type="entry name" value="LexA-like"/>
</dbReference>
<dbReference type="EMBL" id="PCWN01000011">
    <property type="protein sequence ID" value="PIR03500.1"/>
    <property type="molecule type" value="Genomic_DNA"/>
</dbReference>
<accession>A0A2H0N3N4</accession>
<dbReference type="CDD" id="cd06529">
    <property type="entry name" value="S24_LexA-like"/>
    <property type="match status" value="1"/>
</dbReference>
<comment type="caution">
    <text evidence="2">The sequence shown here is derived from an EMBL/GenBank/DDBJ whole genome shotgun (WGS) entry which is preliminary data.</text>
</comment>